<dbReference type="Proteomes" id="UP000515240">
    <property type="component" value="Chromosome"/>
</dbReference>
<dbReference type="Gene3D" id="2.40.10.10">
    <property type="entry name" value="Trypsin-like serine proteases"/>
    <property type="match status" value="2"/>
</dbReference>
<dbReference type="PANTHER" id="PTHR36234:SF5">
    <property type="entry name" value="LYSYL ENDOPEPTIDASE"/>
    <property type="match status" value="1"/>
</dbReference>
<reference evidence="1 2" key="1">
    <citation type="journal article" date="2020" name="G3 (Bethesda)">
        <title>CeMbio - The Caenorhabditis elegans Microbiome Resource.</title>
        <authorList>
            <person name="Dirksen P."/>
            <person name="Assie A."/>
            <person name="Zimmermann J."/>
            <person name="Zhang F."/>
            <person name="Tietje A.M."/>
            <person name="Marsh S.A."/>
            <person name="Felix M.A."/>
            <person name="Shapira M."/>
            <person name="Kaleta C."/>
            <person name="Schulenburg H."/>
            <person name="Samuel B."/>
        </authorList>
    </citation>
    <scope>NUCLEOTIDE SEQUENCE [LARGE SCALE GENOMIC DNA]</scope>
    <source>
        <strain evidence="1 2">BIGb0172</strain>
    </source>
</reference>
<dbReference type="PANTHER" id="PTHR36234">
    <property type="entry name" value="LYSYL ENDOPEPTIDASE"/>
    <property type="match status" value="1"/>
</dbReference>
<keyword evidence="2" id="KW-1185">Reference proteome</keyword>
<evidence type="ECO:0000313" key="1">
    <source>
        <dbReference type="EMBL" id="QMV72237.1"/>
    </source>
</evidence>
<dbReference type="InterPro" id="IPR043504">
    <property type="entry name" value="Peptidase_S1_PA_chymotrypsin"/>
</dbReference>
<dbReference type="InterPro" id="IPR009003">
    <property type="entry name" value="Peptidase_S1_PA"/>
</dbReference>
<dbReference type="AlphaFoldDB" id="A0A7G5EE12"/>
<dbReference type="RefSeq" id="WP_182326658.1">
    <property type="nucleotide sequence ID" value="NZ_CP058554.1"/>
</dbReference>
<proteinExistence type="predicted"/>
<gene>
    <name evidence="1" type="ORF">HS961_05010</name>
</gene>
<evidence type="ECO:0000313" key="2">
    <source>
        <dbReference type="Proteomes" id="UP000515240"/>
    </source>
</evidence>
<protein>
    <submittedName>
        <fullName evidence="1">Trypsin-like peptidase domain-containing protein</fullName>
    </submittedName>
</protein>
<organism evidence="1 2">
    <name type="scientific">Comamonas piscis</name>
    <dbReference type="NCBI Taxonomy" id="1562974"/>
    <lineage>
        <taxon>Bacteria</taxon>
        <taxon>Pseudomonadati</taxon>
        <taxon>Pseudomonadota</taxon>
        <taxon>Betaproteobacteria</taxon>
        <taxon>Burkholderiales</taxon>
        <taxon>Comamonadaceae</taxon>
        <taxon>Comamonas</taxon>
    </lineage>
</organism>
<dbReference type="EMBL" id="CP058554">
    <property type="protein sequence ID" value="QMV72237.1"/>
    <property type="molecule type" value="Genomic_DNA"/>
</dbReference>
<dbReference type="Pfam" id="PF13365">
    <property type="entry name" value="Trypsin_2"/>
    <property type="match status" value="1"/>
</dbReference>
<dbReference type="SUPFAM" id="SSF50494">
    <property type="entry name" value="Trypsin-like serine proteases"/>
    <property type="match status" value="1"/>
</dbReference>
<sequence>MQFGILQIWPTVLIGSEFTMKQSKYAISSLLWMAGAALAQPATFILDSVVLPASATKAAQAAPVPLGTLVLPHFVVLPALEEDQTLSSGDASGPALQIGTARAVADTSSVERTRSALQWTALSNGQQVAAINIQSTGAYGLRAGVLVESLPDGGQLRIYSQERPDAIVEYSGNKINALLTQNAQAGETGMAANTWWTPDVGAGDATVEVLLPAGTPTDALRISVPMVSHIFQNLPLPTDAEWAEMSGTDTTQAGPAASCNLDATCSDNYQTERNAVARMLYTRSDGLSFLCTGTLLNNSKGEFIPYFLTANHCISEQSSASSLQTRWFYRSNSCNSEVPSRNSVRRNGGATLLFATDKTDSALLRLNEMPPAGVTLAGWHASDVLPIDAPVYGLHHPRGDLLKYSVAKVADYTDCRMNTPTTFNCNFGQPNGGFYSVRMSEGTTEGGSSGSALFRDGRVVGTLYGGSHSCTVTDGNTTYGRFDRFFAEGASRWLAPPTEPMRP</sequence>
<accession>A0A7G5EE12</accession>
<dbReference type="KEGG" id="cpis:HS961_05010"/>
<name>A0A7G5EE12_9BURK</name>